<evidence type="ECO:0000313" key="3">
    <source>
        <dbReference type="RefSeq" id="XP_015078655.1"/>
    </source>
</evidence>
<dbReference type="RefSeq" id="XP_015078655.1">
    <property type="nucleotide sequence ID" value="XM_015223169.2"/>
</dbReference>
<reference evidence="2" key="1">
    <citation type="journal article" date="2014" name="Nat. Genet.">
        <title>The genome of the stress-tolerant wild tomato species Solanum pennellii.</title>
        <authorList>
            <person name="Bolger A."/>
            <person name="Scossa F."/>
            <person name="Bolger M.E."/>
            <person name="Lanz C."/>
            <person name="Maumus F."/>
            <person name="Tohge T."/>
            <person name="Quesneville H."/>
            <person name="Alseekh S."/>
            <person name="Sorensen I."/>
            <person name="Lichtenstein G."/>
            <person name="Fich E.A."/>
            <person name="Conte M."/>
            <person name="Keller H."/>
            <person name="Schneeberger K."/>
            <person name="Schwacke R."/>
            <person name="Ofner I."/>
            <person name="Vrebalov J."/>
            <person name="Xu Y."/>
            <person name="Osorio S."/>
            <person name="Aflitos S.A."/>
            <person name="Schijlen E."/>
            <person name="Jimenez-Gomez J.M."/>
            <person name="Ryngajllo M."/>
            <person name="Kimura S."/>
            <person name="Kumar R."/>
            <person name="Koenig D."/>
            <person name="Headland L.R."/>
            <person name="Maloof J.N."/>
            <person name="Sinha N."/>
            <person name="van Ham R.C."/>
            <person name="Lankhorst R.K."/>
            <person name="Mao L."/>
            <person name="Vogel A."/>
            <person name="Arsova B."/>
            <person name="Panstruga R."/>
            <person name="Fei Z."/>
            <person name="Rose J.K."/>
            <person name="Zamir D."/>
            <person name="Carrari F."/>
            <person name="Giovannoni J.J."/>
            <person name="Weigel D."/>
            <person name="Usadel B."/>
            <person name="Fernie A.R."/>
        </authorList>
    </citation>
    <scope>NUCLEOTIDE SEQUENCE [LARGE SCALE GENOMIC DNA]</scope>
    <source>
        <strain evidence="2">cv. LA0716</strain>
    </source>
</reference>
<sequence>MGRVEANNEGETSQAESGTEPATSQPQQFQGVQSVYQSPSHLTIGAPWSTGLFDCHLDQTNAVMTAFLPCVTFGQIAEVLDAGQMTCPLGTFIYMLMMPAVCSQWIMGSKYRTQLRQRYNLVEAPYSDMISHMFCPCCSLCQEFRELRNRGLDPALGWNGIVAQRHYGNQQVNQAPQVQSMSM</sequence>
<organism evidence="2 3">
    <name type="scientific">Solanum pennellii</name>
    <name type="common">Tomato</name>
    <name type="synonym">Lycopersicon pennellii</name>
    <dbReference type="NCBI Taxonomy" id="28526"/>
    <lineage>
        <taxon>Eukaryota</taxon>
        <taxon>Viridiplantae</taxon>
        <taxon>Streptophyta</taxon>
        <taxon>Embryophyta</taxon>
        <taxon>Tracheophyta</taxon>
        <taxon>Spermatophyta</taxon>
        <taxon>Magnoliopsida</taxon>
        <taxon>eudicotyledons</taxon>
        <taxon>Gunneridae</taxon>
        <taxon>Pentapetalae</taxon>
        <taxon>asterids</taxon>
        <taxon>lamiids</taxon>
        <taxon>Solanales</taxon>
        <taxon>Solanaceae</taxon>
        <taxon>Solanoideae</taxon>
        <taxon>Solaneae</taxon>
        <taxon>Solanum</taxon>
        <taxon>Solanum subgen. Lycopersicon</taxon>
    </lineage>
</organism>
<evidence type="ECO:0000256" key="1">
    <source>
        <dbReference type="SAM" id="MobiDB-lite"/>
    </source>
</evidence>
<feature type="region of interest" description="Disordered" evidence="1">
    <location>
        <begin position="1"/>
        <end position="30"/>
    </location>
</feature>
<protein>
    <submittedName>
        <fullName evidence="3">Protein PLANT CADMIUM RESISTANCE 8</fullName>
    </submittedName>
</protein>
<dbReference type="PANTHER" id="PTHR15907">
    <property type="entry name" value="DUF614 FAMILY PROTEIN-RELATED"/>
    <property type="match status" value="1"/>
</dbReference>
<dbReference type="GeneID" id="107022574"/>
<dbReference type="NCBIfam" id="TIGR01571">
    <property type="entry name" value="A_thal_Cys_rich"/>
    <property type="match status" value="1"/>
</dbReference>
<dbReference type="InterPro" id="IPR006461">
    <property type="entry name" value="PLAC_motif_containing"/>
</dbReference>
<proteinExistence type="predicted"/>
<gene>
    <name evidence="3" type="primary">LOC107022574</name>
</gene>
<name>A0ABM1H0G7_SOLPN</name>
<evidence type="ECO:0000313" key="2">
    <source>
        <dbReference type="Proteomes" id="UP000694930"/>
    </source>
</evidence>
<keyword evidence="2" id="KW-1185">Reference proteome</keyword>
<feature type="compositionally biased region" description="Polar residues" evidence="1">
    <location>
        <begin position="9"/>
        <end position="30"/>
    </location>
</feature>
<dbReference type="Pfam" id="PF04749">
    <property type="entry name" value="PLAC8"/>
    <property type="match status" value="1"/>
</dbReference>
<dbReference type="Proteomes" id="UP000694930">
    <property type="component" value="Chromosome 6"/>
</dbReference>
<accession>A0ABM1H0G7</accession>
<reference evidence="3" key="2">
    <citation type="submission" date="2025-08" db="UniProtKB">
        <authorList>
            <consortium name="RefSeq"/>
        </authorList>
    </citation>
    <scope>IDENTIFICATION</scope>
</reference>